<gene>
    <name evidence="1" type="ORF">PoB_006717100</name>
</gene>
<keyword evidence="2" id="KW-1185">Reference proteome</keyword>
<feature type="non-terminal residue" evidence="1">
    <location>
        <position position="155"/>
    </location>
</feature>
<comment type="caution">
    <text evidence="1">The sequence shown here is derived from an EMBL/GenBank/DDBJ whole genome shotgun (WGS) entry which is preliminary data.</text>
</comment>
<evidence type="ECO:0000313" key="1">
    <source>
        <dbReference type="EMBL" id="GFO40666.1"/>
    </source>
</evidence>
<dbReference type="Proteomes" id="UP000735302">
    <property type="component" value="Unassembled WGS sequence"/>
</dbReference>
<organism evidence="1 2">
    <name type="scientific">Plakobranchus ocellatus</name>
    <dbReference type="NCBI Taxonomy" id="259542"/>
    <lineage>
        <taxon>Eukaryota</taxon>
        <taxon>Metazoa</taxon>
        <taxon>Spiralia</taxon>
        <taxon>Lophotrochozoa</taxon>
        <taxon>Mollusca</taxon>
        <taxon>Gastropoda</taxon>
        <taxon>Heterobranchia</taxon>
        <taxon>Euthyneura</taxon>
        <taxon>Panpulmonata</taxon>
        <taxon>Sacoglossa</taxon>
        <taxon>Placobranchoidea</taxon>
        <taxon>Plakobranchidae</taxon>
        <taxon>Plakobranchus</taxon>
    </lineage>
</organism>
<reference evidence="1 2" key="1">
    <citation type="journal article" date="2021" name="Elife">
        <title>Chloroplast acquisition without the gene transfer in kleptoplastic sea slugs, Plakobranchus ocellatus.</title>
        <authorList>
            <person name="Maeda T."/>
            <person name="Takahashi S."/>
            <person name="Yoshida T."/>
            <person name="Shimamura S."/>
            <person name="Takaki Y."/>
            <person name="Nagai Y."/>
            <person name="Toyoda A."/>
            <person name="Suzuki Y."/>
            <person name="Arimoto A."/>
            <person name="Ishii H."/>
            <person name="Satoh N."/>
            <person name="Nishiyama T."/>
            <person name="Hasebe M."/>
            <person name="Maruyama T."/>
            <person name="Minagawa J."/>
            <person name="Obokata J."/>
            <person name="Shigenobu S."/>
        </authorList>
    </citation>
    <scope>NUCLEOTIDE SEQUENCE [LARGE SCALE GENOMIC DNA]</scope>
</reference>
<dbReference type="EMBL" id="BLXT01007628">
    <property type="protein sequence ID" value="GFO40666.1"/>
    <property type="molecule type" value="Genomic_DNA"/>
</dbReference>
<evidence type="ECO:0000313" key="2">
    <source>
        <dbReference type="Proteomes" id="UP000735302"/>
    </source>
</evidence>
<dbReference type="AlphaFoldDB" id="A0AAV4D9Q8"/>
<proteinExistence type="predicted"/>
<protein>
    <submittedName>
        <fullName evidence="1">Uncharacterized protein</fullName>
    </submittedName>
</protein>
<sequence length="155" mass="17435">MNIFLQEKTHVKVRPSTQNTTFPIGSVSAGVKDLFSHKVVIGKCRYSYRISYVQAIFWEFEAQESSGDVNDITKFAFSVNEDIHGTRDDFMLKVYTTVDPSIVLEQSYVRVEADQCGPTLTATSVLQVSHDKSRRLQCGPTLSLIICVTRLALPR</sequence>
<accession>A0AAV4D9Q8</accession>
<name>A0AAV4D9Q8_9GAST</name>